<dbReference type="Gene3D" id="3.90.730.10">
    <property type="entry name" value="Ribonuclease T2-like"/>
    <property type="match status" value="1"/>
</dbReference>
<evidence type="ECO:0000313" key="6">
    <source>
        <dbReference type="Proteomes" id="UP001146120"/>
    </source>
</evidence>
<reference evidence="5" key="2">
    <citation type="journal article" date="2023" name="Microbiol Resour">
        <title>Decontamination and Annotation of the Draft Genome Sequence of the Oomycete Lagenidium giganteum ARSEF 373.</title>
        <authorList>
            <person name="Morgan W.R."/>
            <person name="Tartar A."/>
        </authorList>
    </citation>
    <scope>NUCLEOTIDE SEQUENCE</scope>
    <source>
        <strain evidence="5">ARSEF 373</strain>
    </source>
</reference>
<dbReference type="SUPFAM" id="SSF55895">
    <property type="entry name" value="Ribonuclease Rh-like"/>
    <property type="match status" value="1"/>
</dbReference>
<feature type="region of interest" description="Disordered" evidence="3">
    <location>
        <begin position="275"/>
        <end position="387"/>
    </location>
</feature>
<evidence type="ECO:0000256" key="3">
    <source>
        <dbReference type="SAM" id="MobiDB-lite"/>
    </source>
</evidence>
<dbReference type="GO" id="GO:0033897">
    <property type="term" value="F:ribonuclease T2 activity"/>
    <property type="evidence" value="ECO:0007669"/>
    <property type="project" value="InterPro"/>
</dbReference>
<protein>
    <submittedName>
        <fullName evidence="5">Uncharacterized protein</fullName>
    </submittedName>
</protein>
<dbReference type="PANTHER" id="PTHR11240">
    <property type="entry name" value="RIBONUCLEASE T2"/>
    <property type="match status" value="1"/>
</dbReference>
<dbReference type="GO" id="GO:0005576">
    <property type="term" value="C:extracellular region"/>
    <property type="evidence" value="ECO:0007669"/>
    <property type="project" value="TreeGrafter"/>
</dbReference>
<feature type="compositionally biased region" description="Polar residues" evidence="3">
    <location>
        <begin position="278"/>
        <end position="292"/>
    </location>
</feature>
<reference evidence="5" key="1">
    <citation type="submission" date="2022-11" db="EMBL/GenBank/DDBJ databases">
        <authorList>
            <person name="Morgan W.R."/>
            <person name="Tartar A."/>
        </authorList>
    </citation>
    <scope>NUCLEOTIDE SEQUENCE</scope>
    <source>
        <strain evidence="5">ARSEF 373</strain>
    </source>
</reference>
<dbReference type="GO" id="GO:0006401">
    <property type="term" value="P:RNA catabolic process"/>
    <property type="evidence" value="ECO:0007669"/>
    <property type="project" value="TreeGrafter"/>
</dbReference>
<sequence length="387" mass="41638">MFSKVAFLAAFVALAHAKDYPGSWLPGSPKEQCVDICVGSSPVPGCFKDANGTALDPNCLTKKVAPGDFDYLLLEQLYVPQFCRDLLKGADSTVSHQNVLPFPEGVRCKESVVKNELTIHATIPNRPFNAAKFAKDQALLLKEMSEKWIEPTVDNSYDTLCEIYNHEFQKHGLCYKTFDEDYDKAAAFYFRSTLNVAKLVDGATAKLNALASSPSATTTLKEVEALYSKKVQVLCSGVDGKNQLSAIRTCWNKPADITLDTVFEQRDCYPASKMGAFNGSTNAPTTAPTQLPTGKPGKPTENPAQQQQQTKPSTPGQQQQQQTPSTPAKPAQGSSTPSTAGQQNTPSTPGTQAGSPAAPATQNGSPVQQQQQQQQQKATSAPTKNAC</sequence>
<feature type="signal peptide" evidence="4">
    <location>
        <begin position="1"/>
        <end position="17"/>
    </location>
</feature>
<feature type="compositionally biased region" description="Polar residues" evidence="3">
    <location>
        <begin position="377"/>
        <end position="387"/>
    </location>
</feature>
<evidence type="ECO:0000256" key="2">
    <source>
        <dbReference type="RuleBase" id="RU004328"/>
    </source>
</evidence>
<dbReference type="PANTHER" id="PTHR11240:SF22">
    <property type="entry name" value="RIBONUCLEASE T2"/>
    <property type="match status" value="1"/>
</dbReference>
<dbReference type="InterPro" id="IPR036430">
    <property type="entry name" value="RNase_T2-like_sf"/>
</dbReference>
<accession>A0AAV2ZEE7</accession>
<dbReference type="InterPro" id="IPR001568">
    <property type="entry name" value="RNase_T2-like"/>
</dbReference>
<dbReference type="Pfam" id="PF00445">
    <property type="entry name" value="Ribonuclease_T2"/>
    <property type="match status" value="1"/>
</dbReference>
<feature type="compositionally biased region" description="Polar residues" evidence="3">
    <location>
        <begin position="333"/>
        <end position="367"/>
    </location>
</feature>
<dbReference type="PROSITE" id="PS00531">
    <property type="entry name" value="RNASE_T2_2"/>
    <property type="match status" value="1"/>
</dbReference>
<dbReference type="AlphaFoldDB" id="A0AAV2ZEE7"/>
<evidence type="ECO:0000313" key="5">
    <source>
        <dbReference type="EMBL" id="DBA05288.1"/>
    </source>
</evidence>
<keyword evidence="6" id="KW-1185">Reference proteome</keyword>
<gene>
    <name evidence="5" type="ORF">N0F65_007450</name>
</gene>
<organism evidence="5 6">
    <name type="scientific">Lagenidium giganteum</name>
    <dbReference type="NCBI Taxonomy" id="4803"/>
    <lineage>
        <taxon>Eukaryota</taxon>
        <taxon>Sar</taxon>
        <taxon>Stramenopiles</taxon>
        <taxon>Oomycota</taxon>
        <taxon>Peronosporomycetes</taxon>
        <taxon>Pythiales</taxon>
        <taxon>Pythiaceae</taxon>
    </lineage>
</organism>
<evidence type="ECO:0000256" key="4">
    <source>
        <dbReference type="SAM" id="SignalP"/>
    </source>
</evidence>
<dbReference type="InterPro" id="IPR033130">
    <property type="entry name" value="RNase_T2_His_AS_2"/>
</dbReference>
<keyword evidence="4" id="KW-0732">Signal</keyword>
<evidence type="ECO:0000256" key="1">
    <source>
        <dbReference type="ARBA" id="ARBA00007469"/>
    </source>
</evidence>
<dbReference type="GO" id="GO:0003723">
    <property type="term" value="F:RNA binding"/>
    <property type="evidence" value="ECO:0007669"/>
    <property type="project" value="InterPro"/>
</dbReference>
<dbReference type="Proteomes" id="UP001146120">
    <property type="component" value="Unassembled WGS sequence"/>
</dbReference>
<comment type="caution">
    <text evidence="5">The sequence shown here is derived from an EMBL/GenBank/DDBJ whole genome shotgun (WGS) entry which is preliminary data.</text>
</comment>
<proteinExistence type="inferred from homology"/>
<dbReference type="EMBL" id="DAKRPA010000001">
    <property type="protein sequence ID" value="DBA05288.1"/>
    <property type="molecule type" value="Genomic_DNA"/>
</dbReference>
<feature type="compositionally biased region" description="Low complexity" evidence="3">
    <location>
        <begin position="303"/>
        <end position="332"/>
    </location>
</feature>
<name>A0AAV2ZEE7_9STRA</name>
<feature type="chain" id="PRO_5043774693" evidence="4">
    <location>
        <begin position="18"/>
        <end position="387"/>
    </location>
</feature>
<comment type="similarity">
    <text evidence="1 2">Belongs to the RNase T2 family.</text>
</comment>